<dbReference type="GO" id="GO:0016491">
    <property type="term" value="F:oxidoreductase activity"/>
    <property type="evidence" value="ECO:0007669"/>
    <property type="project" value="InterPro"/>
</dbReference>
<dbReference type="PANTHER" id="PTHR42852">
    <property type="entry name" value="THIOL:DISULFIDE INTERCHANGE PROTEIN DSBE"/>
    <property type="match status" value="1"/>
</dbReference>
<evidence type="ECO:0000256" key="2">
    <source>
        <dbReference type="ARBA" id="ARBA00022748"/>
    </source>
</evidence>
<keyword evidence="5" id="KW-1133">Transmembrane helix</keyword>
<dbReference type="InterPro" id="IPR036249">
    <property type="entry name" value="Thioredoxin-like_sf"/>
</dbReference>
<name>A0A2H0BVK4_9BACT</name>
<organism evidence="7 8">
    <name type="scientific">Candidatus Roizmanbacteria bacterium CG22_combo_CG10-13_8_21_14_all_38_20</name>
    <dbReference type="NCBI Taxonomy" id="1974862"/>
    <lineage>
        <taxon>Bacteria</taxon>
        <taxon>Candidatus Roizmaniibacteriota</taxon>
    </lineage>
</organism>
<dbReference type="InterPro" id="IPR050553">
    <property type="entry name" value="Thioredoxin_ResA/DsbE_sf"/>
</dbReference>
<evidence type="ECO:0000313" key="8">
    <source>
        <dbReference type="Proteomes" id="UP000231246"/>
    </source>
</evidence>
<evidence type="ECO:0000313" key="7">
    <source>
        <dbReference type="EMBL" id="PIP61661.1"/>
    </source>
</evidence>
<sequence>MQKILIIIIGIAVIILGTWLFSIAGQNSPTNAKKNGSDFDKFAHITIVDYNGNTVSLEEFKGMPLVINSWAVWCPFCRAELPDFAELQKEFGDRLVVIAIDRQEPLEKAKGYTDELNITNDMIFLLDSSDTFYKSISGFSMPETIFVNSAGEIVVHKRGPMELDEMREYANKIISTNEVSL</sequence>
<keyword evidence="2" id="KW-0201">Cytochrome c-type biogenesis</keyword>
<feature type="domain" description="Thioredoxin" evidence="6">
    <location>
        <begin position="36"/>
        <end position="175"/>
    </location>
</feature>
<dbReference type="Pfam" id="PF08534">
    <property type="entry name" value="Redoxin"/>
    <property type="match status" value="1"/>
</dbReference>
<dbReference type="Proteomes" id="UP000231246">
    <property type="component" value="Unassembled WGS sequence"/>
</dbReference>
<dbReference type="CDD" id="cd02966">
    <property type="entry name" value="TlpA_like_family"/>
    <property type="match status" value="1"/>
</dbReference>
<keyword evidence="3" id="KW-1015">Disulfide bond</keyword>
<dbReference type="Gene3D" id="3.40.30.10">
    <property type="entry name" value="Glutaredoxin"/>
    <property type="match status" value="1"/>
</dbReference>
<feature type="transmembrane region" description="Helical" evidence="5">
    <location>
        <begin position="6"/>
        <end position="24"/>
    </location>
</feature>
<protein>
    <recommendedName>
        <fullName evidence="6">Thioredoxin domain-containing protein</fullName>
    </recommendedName>
</protein>
<evidence type="ECO:0000259" key="6">
    <source>
        <dbReference type="PROSITE" id="PS51352"/>
    </source>
</evidence>
<dbReference type="InterPro" id="IPR013766">
    <property type="entry name" value="Thioredoxin_domain"/>
</dbReference>
<keyword evidence="5" id="KW-0472">Membrane</keyword>
<accession>A0A2H0BVK4</accession>
<comment type="caution">
    <text evidence="7">The sequence shown here is derived from an EMBL/GenBank/DDBJ whole genome shotgun (WGS) entry which is preliminary data.</text>
</comment>
<evidence type="ECO:0000256" key="5">
    <source>
        <dbReference type="SAM" id="Phobius"/>
    </source>
</evidence>
<dbReference type="EMBL" id="PCTA01000020">
    <property type="protein sequence ID" value="PIP61661.1"/>
    <property type="molecule type" value="Genomic_DNA"/>
</dbReference>
<evidence type="ECO:0000256" key="4">
    <source>
        <dbReference type="ARBA" id="ARBA00023284"/>
    </source>
</evidence>
<evidence type="ECO:0000256" key="1">
    <source>
        <dbReference type="ARBA" id="ARBA00004196"/>
    </source>
</evidence>
<comment type="subcellular location">
    <subcellularLocation>
        <location evidence="1">Cell envelope</location>
    </subcellularLocation>
</comment>
<dbReference type="GO" id="GO:0017004">
    <property type="term" value="P:cytochrome complex assembly"/>
    <property type="evidence" value="ECO:0007669"/>
    <property type="project" value="UniProtKB-KW"/>
</dbReference>
<reference evidence="7 8" key="1">
    <citation type="submission" date="2017-09" db="EMBL/GenBank/DDBJ databases">
        <title>Depth-based differentiation of microbial function through sediment-hosted aquifers and enrichment of novel symbionts in the deep terrestrial subsurface.</title>
        <authorList>
            <person name="Probst A.J."/>
            <person name="Ladd B."/>
            <person name="Jarett J.K."/>
            <person name="Geller-Mcgrath D.E."/>
            <person name="Sieber C.M."/>
            <person name="Emerson J.B."/>
            <person name="Anantharaman K."/>
            <person name="Thomas B.C."/>
            <person name="Malmstrom R."/>
            <person name="Stieglmeier M."/>
            <person name="Klingl A."/>
            <person name="Woyke T."/>
            <person name="Ryan C.M."/>
            <person name="Banfield J.F."/>
        </authorList>
    </citation>
    <scope>NUCLEOTIDE SEQUENCE [LARGE SCALE GENOMIC DNA]</scope>
    <source>
        <strain evidence="7">CG22_combo_CG10-13_8_21_14_all_38_20</strain>
    </source>
</reference>
<dbReference type="InterPro" id="IPR013740">
    <property type="entry name" value="Redoxin"/>
</dbReference>
<dbReference type="GO" id="GO:0030313">
    <property type="term" value="C:cell envelope"/>
    <property type="evidence" value="ECO:0007669"/>
    <property type="project" value="UniProtKB-SubCell"/>
</dbReference>
<keyword evidence="4" id="KW-0676">Redox-active center</keyword>
<keyword evidence="5" id="KW-0812">Transmembrane</keyword>
<dbReference type="AlphaFoldDB" id="A0A2H0BVK4"/>
<proteinExistence type="predicted"/>
<evidence type="ECO:0000256" key="3">
    <source>
        <dbReference type="ARBA" id="ARBA00023157"/>
    </source>
</evidence>
<dbReference type="SUPFAM" id="SSF52833">
    <property type="entry name" value="Thioredoxin-like"/>
    <property type="match status" value="1"/>
</dbReference>
<gene>
    <name evidence="7" type="ORF">COW99_02900</name>
</gene>
<dbReference type="PROSITE" id="PS51352">
    <property type="entry name" value="THIOREDOXIN_2"/>
    <property type="match status" value="1"/>
</dbReference>
<dbReference type="PANTHER" id="PTHR42852:SF6">
    <property type="entry name" value="THIOL:DISULFIDE INTERCHANGE PROTEIN DSBE"/>
    <property type="match status" value="1"/>
</dbReference>